<dbReference type="InParanoid" id="A0A078AVV3"/>
<reference evidence="3 4" key="1">
    <citation type="submission" date="2014-06" db="EMBL/GenBank/DDBJ databases">
        <authorList>
            <person name="Swart Estienne"/>
        </authorList>
    </citation>
    <scope>NUCLEOTIDE SEQUENCE [LARGE SCALE GENOMIC DNA]</scope>
    <source>
        <strain evidence="3 4">130c</strain>
    </source>
</reference>
<dbReference type="SUPFAM" id="SSF52047">
    <property type="entry name" value="RNI-like"/>
    <property type="match status" value="3"/>
</dbReference>
<dbReference type="Pfam" id="PF13516">
    <property type="entry name" value="LRR_6"/>
    <property type="match status" value="5"/>
</dbReference>
<dbReference type="SMART" id="SM00368">
    <property type="entry name" value="LRR_RI"/>
    <property type="match status" value="12"/>
</dbReference>
<feature type="region of interest" description="Disordered" evidence="1">
    <location>
        <begin position="1427"/>
        <end position="1459"/>
    </location>
</feature>
<dbReference type="InterPro" id="IPR032675">
    <property type="entry name" value="LRR_dom_sf"/>
</dbReference>
<protein>
    <submittedName>
        <fullName evidence="3">Protein nlrc3</fullName>
    </submittedName>
</protein>
<keyword evidence="2" id="KW-1133">Transmembrane helix</keyword>
<feature type="compositionally biased region" description="Basic and acidic residues" evidence="1">
    <location>
        <begin position="1446"/>
        <end position="1459"/>
    </location>
</feature>
<sequence>MFQKIFSLFEMIEQEDITTHKVKSQTKEGQQFSEFLGLNDVSFDTPGDWSQLMKVLETNKKLKQIDFSRTIFSKEIDARCFDDFFSTNKIVQFVDFTDCKFVNLKILDAILRNIPTQGTVKVLVMRQLVIEKLQCVLYKYLIHETSKSHLKLFDISKSGYYMVRSNNDKSDQQNDHLEFFTKFKSNHRMETFMMEDLIMDINPVIKEFADSLKDNKKLQNLSLRGNRLTPESHELFWLHIHGNQTLRTLNFEKCKLTDKCTTNLSNYLSSPGIGLEYLNLQKNQLTYAGLKHISKGLKMNSSLKALHLSNNTFEDAAGLTELTEALKVNKTLLELKLSRCKISDNGLYMLSRFLEKNDTLKILDISRNEFNDPGLKDLCNYLGKNTCLQNLYMQYNGPFTEEGGLKDLFQCIESNRFLKKINLQGNKLEKPFQQKFVLGALKKNINIQEILGGRLEANLKSELESNIAIERDIVQRLELFKETQQLWLNLAEKSINLLKPAMKLIKLQNLQNIDLSRMQIENTNIQVIANYLLENPPLQSLRLAGNHFDDDGMIEICDSLVVNQNLIHLQLLSCENIGNKSMNHLYKVLYGQNKTLYKITIDFHNLDQNIYQKIAHEARLNKSIKKYLQPFYINGSKEVGFEVNANLKEHFEAVVKCWRLMKPQFIDLCDKNLDDEQIIMLTYYLENQEAVKQVLLRRNNVTDIGAEKIAVFIKTNKMKFKHIELSRNKIQDKGGQAILQALKQNTRLQTLLIAFGNEINAHIIKKIEDEVLANNNINKYVKHCLDKNNPNLYQKLKINDKGPDLLRCSLKSTEMCKILYLDLSDNLLNDRHAKMIAKSLEQKSTLKELYLSKNLINASGAEYLGNSLGKNQSLEIFDISQNNICDRGIQSLILPIAKAKISEQLTGITSSKNKVGLQKIDISHNNHTTESLKHVYALLFANRVIVVIIDDPRETAKILEQENKKLLDTKTKNNDNEPVSPTKLFSQNGSQLKGKFSGLKNKKQRKEVALKEFENLQLGRLMNSLDITLKNEFTKFQSKINSVNSSPHRYKQGSRNQSQFGESQAQGLNGSDFTNQVQLGLMGLNEEIKNVDEFQNNQLIGDEENNIEQPKVVKKSIFQKVRYFCFGKKTQDSRGKFFIRQFIDDMRANKKDATTFKCNENILTKVESVSQKYVTAAIYLSIFFFYITSLTIATTEDCQCETGHPFISYLIYLIYIIMSFITEFSLCLHLQKKVGDYEVLRINKFHLLKLFTGQLARLDFFTDVLFIVQLKVCGNFGMMITSIIFLALSQGYTIFMIFKLMSKDHSNLLENIERNCKLAYISEHQSLAIILDSFSLCNFQSVNKKTVTIPKIVSSFKSFSEDLPQFIIQVVYLLAYTNEKSQTGTIYLSILLGASSFGISLQHALTAKSSNVDSIKVLSKIKSRNDENDLSDSLYSQEDEEENEEDKNQREQKLEEQRKLTLSGNLGKKRFSIRPIMNSSTIVARKSFRVSRKNTFQNPENSEINSVIETSRDHFVNRSEIQPFKQDSVMQVEQNSIELTQSARITSDQSNQNTLINLSSRNRNIVQLNPIQVDNGPKTVRDKLL</sequence>
<feature type="region of interest" description="Disordered" evidence="1">
    <location>
        <begin position="1043"/>
        <end position="1066"/>
    </location>
</feature>
<dbReference type="Gene3D" id="3.80.10.10">
    <property type="entry name" value="Ribonuclease Inhibitor"/>
    <property type="match status" value="5"/>
</dbReference>
<keyword evidence="4" id="KW-1185">Reference proteome</keyword>
<organism evidence="3 4">
    <name type="scientific">Stylonychia lemnae</name>
    <name type="common">Ciliate</name>
    <dbReference type="NCBI Taxonomy" id="5949"/>
    <lineage>
        <taxon>Eukaryota</taxon>
        <taxon>Sar</taxon>
        <taxon>Alveolata</taxon>
        <taxon>Ciliophora</taxon>
        <taxon>Intramacronucleata</taxon>
        <taxon>Spirotrichea</taxon>
        <taxon>Stichotrichia</taxon>
        <taxon>Sporadotrichida</taxon>
        <taxon>Oxytrichidae</taxon>
        <taxon>Stylonychinae</taxon>
        <taxon>Stylonychia</taxon>
    </lineage>
</organism>
<dbReference type="PANTHER" id="PTHR24114:SF2">
    <property type="entry name" value="F-BOX DOMAIN-CONTAINING PROTEIN-RELATED"/>
    <property type="match status" value="1"/>
</dbReference>
<dbReference type="InterPro" id="IPR052394">
    <property type="entry name" value="LRR-containing"/>
</dbReference>
<dbReference type="PROSITE" id="PS51450">
    <property type="entry name" value="LRR"/>
    <property type="match status" value="1"/>
</dbReference>
<gene>
    <name evidence="3" type="primary">Contig3150.g3370</name>
    <name evidence="3" type="ORF">STYLEM_13972</name>
</gene>
<dbReference type="Proteomes" id="UP000039865">
    <property type="component" value="Unassembled WGS sequence"/>
</dbReference>
<accession>A0A078AVV3</accession>
<dbReference type="EMBL" id="CCKQ01013262">
    <property type="protein sequence ID" value="CDW84903.1"/>
    <property type="molecule type" value="Genomic_DNA"/>
</dbReference>
<dbReference type="OrthoDB" id="341587at2759"/>
<name>A0A078AVV3_STYLE</name>
<keyword evidence="2" id="KW-0472">Membrane</keyword>
<feature type="transmembrane region" description="Helical" evidence="2">
    <location>
        <begin position="1206"/>
        <end position="1226"/>
    </location>
</feature>
<evidence type="ECO:0000313" key="4">
    <source>
        <dbReference type="Proteomes" id="UP000039865"/>
    </source>
</evidence>
<feature type="transmembrane region" description="Helical" evidence="2">
    <location>
        <begin position="1276"/>
        <end position="1298"/>
    </location>
</feature>
<keyword evidence="2" id="KW-0812">Transmembrane</keyword>
<evidence type="ECO:0000256" key="2">
    <source>
        <dbReference type="SAM" id="Phobius"/>
    </source>
</evidence>
<evidence type="ECO:0000256" key="1">
    <source>
        <dbReference type="SAM" id="MobiDB-lite"/>
    </source>
</evidence>
<evidence type="ECO:0000313" key="3">
    <source>
        <dbReference type="EMBL" id="CDW84903.1"/>
    </source>
</evidence>
<feature type="transmembrane region" description="Helical" evidence="2">
    <location>
        <begin position="1173"/>
        <end position="1194"/>
    </location>
</feature>
<proteinExistence type="predicted"/>
<dbReference type="PANTHER" id="PTHR24114">
    <property type="entry name" value="LEUCINE RICH REPEAT FAMILY PROTEIN"/>
    <property type="match status" value="1"/>
</dbReference>
<dbReference type="InterPro" id="IPR001611">
    <property type="entry name" value="Leu-rich_rpt"/>
</dbReference>